<dbReference type="AlphaFoldDB" id="A0A0W0EWI8"/>
<comment type="caution">
    <text evidence="2">The sequence shown here is derived from an EMBL/GenBank/DDBJ whole genome shotgun (WGS) entry which is preliminary data.</text>
</comment>
<feature type="transmembrane region" description="Helical" evidence="1">
    <location>
        <begin position="20"/>
        <end position="49"/>
    </location>
</feature>
<evidence type="ECO:0000313" key="3">
    <source>
        <dbReference type="Proteomes" id="UP000054988"/>
    </source>
</evidence>
<evidence type="ECO:0000256" key="1">
    <source>
        <dbReference type="SAM" id="Phobius"/>
    </source>
</evidence>
<reference evidence="2 3" key="1">
    <citation type="submission" date="2015-12" db="EMBL/GenBank/DDBJ databases">
        <title>Draft genome sequence of Moniliophthora roreri, the causal agent of frosty pod rot of cacao.</title>
        <authorList>
            <person name="Aime M.C."/>
            <person name="Diaz-Valderrama J.R."/>
            <person name="Kijpornyongpan T."/>
            <person name="Phillips-Mora W."/>
        </authorList>
    </citation>
    <scope>NUCLEOTIDE SEQUENCE [LARGE SCALE GENOMIC DNA]</scope>
    <source>
        <strain evidence="2 3">MCA 2952</strain>
    </source>
</reference>
<gene>
    <name evidence="2" type="ORF">WG66_18970</name>
</gene>
<proteinExistence type="predicted"/>
<keyword evidence="1" id="KW-0472">Membrane</keyword>
<dbReference type="EMBL" id="LATX01002477">
    <property type="protein sequence ID" value="KTB28440.1"/>
    <property type="molecule type" value="Genomic_DNA"/>
</dbReference>
<name>A0A0W0EWI8_MONRR</name>
<sequence length="167" mass="19116">MSPPDVPRKSVLPMLVSERLSIGQITFILRAAIQILTCDGLFLITYIILANSPRVASFRTHDTVEALRGKNTDPIPEAPAYGHFAVAFTRNLLQYQQAIIHHFEKFCNNCHNQRFHGQWNTTAVKAYRYDYAEESTFAGPTFFSGLNMTDSDILIPRQLRQYTYKRS</sequence>
<protein>
    <submittedName>
        <fullName evidence="2">Uncharacterized protein</fullName>
    </submittedName>
</protein>
<keyword evidence="1" id="KW-1133">Transmembrane helix</keyword>
<organism evidence="2 3">
    <name type="scientific">Moniliophthora roreri</name>
    <name type="common">Frosty pod rot fungus</name>
    <name type="synonym">Monilia roreri</name>
    <dbReference type="NCBI Taxonomy" id="221103"/>
    <lineage>
        <taxon>Eukaryota</taxon>
        <taxon>Fungi</taxon>
        <taxon>Dikarya</taxon>
        <taxon>Basidiomycota</taxon>
        <taxon>Agaricomycotina</taxon>
        <taxon>Agaricomycetes</taxon>
        <taxon>Agaricomycetidae</taxon>
        <taxon>Agaricales</taxon>
        <taxon>Marasmiineae</taxon>
        <taxon>Marasmiaceae</taxon>
        <taxon>Moniliophthora</taxon>
    </lineage>
</organism>
<evidence type="ECO:0000313" key="2">
    <source>
        <dbReference type="EMBL" id="KTB28440.1"/>
    </source>
</evidence>
<accession>A0A0W0EWI8</accession>
<dbReference type="Proteomes" id="UP000054988">
    <property type="component" value="Unassembled WGS sequence"/>
</dbReference>
<keyword evidence="1" id="KW-0812">Transmembrane</keyword>